<protein>
    <submittedName>
        <fullName evidence="1">Uncharacterized protein</fullName>
    </submittedName>
</protein>
<name>A0ACC0TSW0_9AGAM</name>
<dbReference type="Proteomes" id="UP001207468">
    <property type="component" value="Unassembled WGS sequence"/>
</dbReference>
<reference evidence="1" key="1">
    <citation type="submission" date="2021-03" db="EMBL/GenBank/DDBJ databases">
        <title>Evolutionary priming and transition to the ectomycorrhizal habit in an iconic lineage of mushroom-forming fungi: is preadaptation a requirement?</title>
        <authorList>
            <consortium name="DOE Joint Genome Institute"/>
            <person name="Looney B.P."/>
            <person name="Miyauchi S."/>
            <person name="Morin E."/>
            <person name="Drula E."/>
            <person name="Courty P.E."/>
            <person name="Chicoki N."/>
            <person name="Fauchery L."/>
            <person name="Kohler A."/>
            <person name="Kuo A."/>
            <person name="LaButti K."/>
            <person name="Pangilinan J."/>
            <person name="Lipzen A."/>
            <person name="Riley R."/>
            <person name="Andreopoulos W."/>
            <person name="He G."/>
            <person name="Johnson J."/>
            <person name="Barry K.W."/>
            <person name="Grigoriev I.V."/>
            <person name="Nagy L."/>
            <person name="Hibbett D."/>
            <person name="Henrissat B."/>
            <person name="Matheny P.B."/>
            <person name="Labbe J."/>
            <person name="Martin A.F."/>
        </authorList>
    </citation>
    <scope>NUCLEOTIDE SEQUENCE</scope>
    <source>
        <strain evidence="1">BPL698</strain>
    </source>
</reference>
<organism evidence="1 2">
    <name type="scientific">Russula earlei</name>
    <dbReference type="NCBI Taxonomy" id="71964"/>
    <lineage>
        <taxon>Eukaryota</taxon>
        <taxon>Fungi</taxon>
        <taxon>Dikarya</taxon>
        <taxon>Basidiomycota</taxon>
        <taxon>Agaricomycotina</taxon>
        <taxon>Agaricomycetes</taxon>
        <taxon>Russulales</taxon>
        <taxon>Russulaceae</taxon>
        <taxon>Russula</taxon>
    </lineage>
</organism>
<evidence type="ECO:0000313" key="1">
    <source>
        <dbReference type="EMBL" id="KAI9443777.1"/>
    </source>
</evidence>
<dbReference type="EMBL" id="JAGFNK010000683">
    <property type="protein sequence ID" value="KAI9443777.1"/>
    <property type="molecule type" value="Genomic_DNA"/>
</dbReference>
<gene>
    <name evidence="1" type="ORF">F5148DRAFT_1293014</name>
</gene>
<sequence length="860" mass="95737">MDGSDGSSNLIIENVSATGGLTGGIQYDVVRTHYDVPDNSHGLGGQGYIQDEYNLSGKVSYTEKYSSVTNNTGGTLISQTWYNYDEEGNVVWAIKNIVGLGYKTEDYAYDALNRPVQVTFQKNNSSEIFVHIYDYDPVNGQLWHVFIVPPGNHGTKVLQATYVYNLDGSLKRTELGDHLQGTDYTYTLQGALKAINNSDKNADPGQDDPSTNGFMPDAFGEVLDYFDNDYVNPRNYISPINNVDASSIVSTDNYNGTLKAMTWFSKKPSSVISTYGSGVEDPTTNIFQYDDHYRFVENTWGTNINFSGSTGSFNQANSLGSNSKEILRDPNNWNNGAYDANGNIQSLQRNDVNGNTTDQFTYNYTANTNQLESVSNGVTGNNYASYLYDELGQLTTETATDPSDKTKYIQYDGAGRVLRVAADASFIHLMVEYVYDEMGSRVIKKTYDGSSVLSAITYYAGSVIYTQDVHVGGGTVAQEYTIVGGNGKIGIYNAISNDCFYEMTDQLGDVRSVILTDANGHYLDMLNYTDYYPYGMVLQQGGDNYRYGYQGQYAEKDDETNWNAFKLRMYDSRIGRWLSVDPYGADYSQYSAMGNDPANMVDPDGGDEKDPVAGQTMTKNGLEYTYNASTRTWDRYTANIDEFVGAPSRARFSYNTMTYEQMGAWIDKQRELGFTVDQVETFLKTKNLTNDAWRAFYRQSADNSLLYRQKVREGRQAEGEVAFFFYSEVVGFGVGEFVAAGVEAYRIHRLIKLARAAEKVTSAGSHLVYEGLDAAGVVRYVGITEREAAARFSEHLSAIGTGRELLNYRVIKGATGLTKMDARIWEQTLINNYGLAKNGGQLLNKINSIAPKYWILHGIQ</sequence>
<accession>A0ACC0TSW0</accession>
<evidence type="ECO:0000313" key="2">
    <source>
        <dbReference type="Proteomes" id="UP001207468"/>
    </source>
</evidence>
<proteinExistence type="predicted"/>
<keyword evidence="2" id="KW-1185">Reference proteome</keyword>
<comment type="caution">
    <text evidence="1">The sequence shown here is derived from an EMBL/GenBank/DDBJ whole genome shotgun (WGS) entry which is preliminary data.</text>
</comment>